<feature type="transmembrane region" description="Helical" evidence="6">
    <location>
        <begin position="27"/>
        <end position="45"/>
    </location>
</feature>
<sequence length="333" mass="36205">MASRCTEVSELCPVEYTTLGYYPNKPLNIFCAAAFGLALIIQLVFGIWKKTWAFTGFIVASCALEMAGAYLFFYTRGYAARVPLGSNPWNQQAFQTQICAIVLAPTLTCISIYLTLKHLTIALNPSLSRLRPKWLPLVFVPADVSCLLVQAIGGALAASGGSRNRKLVNAGNQAIIAGIALQVVVLLAFGFMSLDYWLRARKWVRSADVTPSALALWNDKKHRTFVYAVLGAYICVQIRCVYRVAEMAGGWGNEIMQDEPSFAVLDSFMMLICVYLLSCFPPGIFFPQMAGGSKSSGAKNGGPESAGEESQAEQGGLASEQERKEGHLSKPES</sequence>
<evidence type="ECO:0000313" key="8">
    <source>
        <dbReference type="Proteomes" id="UP000034680"/>
    </source>
</evidence>
<feature type="compositionally biased region" description="Basic and acidic residues" evidence="5">
    <location>
        <begin position="320"/>
        <end position="333"/>
    </location>
</feature>
<keyword evidence="8" id="KW-1185">Reference proteome</keyword>
<organism evidence="7 8">
    <name type="scientific">Diaporthe ampelina</name>
    <dbReference type="NCBI Taxonomy" id="1214573"/>
    <lineage>
        <taxon>Eukaryota</taxon>
        <taxon>Fungi</taxon>
        <taxon>Dikarya</taxon>
        <taxon>Ascomycota</taxon>
        <taxon>Pezizomycotina</taxon>
        <taxon>Sordariomycetes</taxon>
        <taxon>Sordariomycetidae</taxon>
        <taxon>Diaporthales</taxon>
        <taxon>Diaporthaceae</taxon>
        <taxon>Diaporthe</taxon>
    </lineage>
</organism>
<evidence type="ECO:0000256" key="2">
    <source>
        <dbReference type="ARBA" id="ARBA00022692"/>
    </source>
</evidence>
<dbReference type="InterPro" id="IPR007568">
    <property type="entry name" value="RTA1"/>
</dbReference>
<keyword evidence="3 6" id="KW-1133">Transmembrane helix</keyword>
<feature type="transmembrane region" description="Helical" evidence="6">
    <location>
        <begin position="94"/>
        <end position="116"/>
    </location>
</feature>
<dbReference type="Proteomes" id="UP000034680">
    <property type="component" value="Unassembled WGS sequence"/>
</dbReference>
<dbReference type="EMBL" id="LCUC01000059">
    <property type="protein sequence ID" value="KKY38270.1"/>
    <property type="molecule type" value="Genomic_DNA"/>
</dbReference>
<feature type="compositionally biased region" description="Low complexity" evidence="5">
    <location>
        <begin position="292"/>
        <end position="302"/>
    </location>
</feature>
<comment type="subcellular location">
    <subcellularLocation>
        <location evidence="1">Membrane</location>
        <topology evidence="1">Multi-pass membrane protein</topology>
    </subcellularLocation>
</comment>
<reference evidence="7 8" key="1">
    <citation type="submission" date="2015-05" db="EMBL/GenBank/DDBJ databases">
        <title>Distinctive expansion of gene families associated with plant cell wall degradation and secondary metabolism in the genomes of grapevine trunk pathogens.</title>
        <authorList>
            <person name="Lawrence D.P."/>
            <person name="Travadon R."/>
            <person name="Rolshausen P.E."/>
            <person name="Baumgartner K."/>
        </authorList>
    </citation>
    <scope>NUCLEOTIDE SEQUENCE [LARGE SCALE GENOMIC DNA]</scope>
    <source>
        <strain evidence="7">DA912</strain>
    </source>
</reference>
<feature type="region of interest" description="Disordered" evidence="5">
    <location>
        <begin position="292"/>
        <end position="333"/>
    </location>
</feature>
<keyword evidence="2 6" id="KW-0812">Transmembrane</keyword>
<evidence type="ECO:0000256" key="4">
    <source>
        <dbReference type="ARBA" id="ARBA00023136"/>
    </source>
</evidence>
<feature type="transmembrane region" description="Helical" evidence="6">
    <location>
        <begin position="265"/>
        <end position="286"/>
    </location>
</feature>
<feature type="transmembrane region" description="Helical" evidence="6">
    <location>
        <begin position="137"/>
        <end position="162"/>
    </location>
</feature>
<comment type="caution">
    <text evidence="7">The sequence shown here is derived from an EMBL/GenBank/DDBJ whole genome shotgun (WGS) entry which is preliminary data.</text>
</comment>
<proteinExistence type="predicted"/>
<dbReference type="GO" id="GO:0000324">
    <property type="term" value="C:fungal-type vacuole"/>
    <property type="evidence" value="ECO:0007669"/>
    <property type="project" value="TreeGrafter"/>
</dbReference>
<evidence type="ECO:0000256" key="3">
    <source>
        <dbReference type="ARBA" id="ARBA00022989"/>
    </source>
</evidence>
<dbReference type="OrthoDB" id="3358017at2759"/>
<dbReference type="STRING" id="1214573.A0A0G2IET3"/>
<name>A0A0G2IET3_9PEZI</name>
<dbReference type="Pfam" id="PF04479">
    <property type="entry name" value="RTA1"/>
    <property type="match status" value="1"/>
</dbReference>
<dbReference type="PANTHER" id="PTHR31465">
    <property type="entry name" value="PROTEIN RTA1-RELATED"/>
    <property type="match status" value="1"/>
</dbReference>
<evidence type="ECO:0000256" key="5">
    <source>
        <dbReference type="SAM" id="MobiDB-lite"/>
    </source>
</evidence>
<gene>
    <name evidence="7" type="ORF">UCDDA912_g01588</name>
</gene>
<reference evidence="7 8" key="2">
    <citation type="submission" date="2015-05" db="EMBL/GenBank/DDBJ databases">
        <authorList>
            <person name="Morales-Cruz A."/>
            <person name="Amrine K.C."/>
            <person name="Cantu D."/>
        </authorList>
    </citation>
    <scope>NUCLEOTIDE SEQUENCE [LARGE SCALE GENOMIC DNA]</scope>
    <source>
        <strain evidence="7">DA912</strain>
    </source>
</reference>
<evidence type="ECO:0000256" key="6">
    <source>
        <dbReference type="SAM" id="Phobius"/>
    </source>
</evidence>
<feature type="transmembrane region" description="Helical" evidence="6">
    <location>
        <begin position="174"/>
        <end position="198"/>
    </location>
</feature>
<protein>
    <submittedName>
        <fullName evidence="7">Putative rta1 like protein</fullName>
    </submittedName>
</protein>
<keyword evidence="4 6" id="KW-0472">Membrane</keyword>
<dbReference type="GO" id="GO:0005886">
    <property type="term" value="C:plasma membrane"/>
    <property type="evidence" value="ECO:0007669"/>
    <property type="project" value="TreeGrafter"/>
</dbReference>
<dbReference type="AlphaFoldDB" id="A0A0G2IET3"/>
<feature type="transmembrane region" description="Helical" evidence="6">
    <location>
        <begin position="52"/>
        <end position="74"/>
    </location>
</feature>
<evidence type="ECO:0000256" key="1">
    <source>
        <dbReference type="ARBA" id="ARBA00004141"/>
    </source>
</evidence>
<dbReference type="PANTHER" id="PTHR31465:SF8">
    <property type="entry name" value="DOMAIN PROTEIN, PUTATIVE (AFU_ORTHOLOGUE AFUA_6G14140)-RELATED"/>
    <property type="match status" value="1"/>
</dbReference>
<evidence type="ECO:0000313" key="7">
    <source>
        <dbReference type="EMBL" id="KKY38270.1"/>
    </source>
</evidence>
<feature type="transmembrane region" description="Helical" evidence="6">
    <location>
        <begin position="225"/>
        <end position="245"/>
    </location>
</feature>
<accession>A0A0G2IET3</accession>